<comment type="subcellular location">
    <subcellularLocation>
        <location evidence="1">Nucleus</location>
    </subcellularLocation>
</comment>
<dbReference type="SMART" id="SM00490">
    <property type="entry name" value="HELICc"/>
    <property type="match status" value="1"/>
</dbReference>
<dbReference type="Proteomes" id="UP001057375">
    <property type="component" value="Unassembled WGS sequence"/>
</dbReference>
<comment type="similarity">
    <text evidence="2">Belongs to the helicase family. RAD25/XPB subfamily.</text>
</comment>
<evidence type="ECO:0000256" key="13">
    <source>
        <dbReference type="ARBA" id="ARBA00034808"/>
    </source>
</evidence>
<keyword evidence="8" id="KW-0238">DNA-binding</keyword>
<keyword evidence="4" id="KW-0227">DNA damage</keyword>
<name>A0ABQ5JWA7_9EUKA</name>
<dbReference type="InterPro" id="IPR006935">
    <property type="entry name" value="Helicase/UvrB_N"/>
</dbReference>
<dbReference type="Pfam" id="PF13625">
    <property type="entry name" value="Helicase_C_3"/>
    <property type="match status" value="1"/>
</dbReference>
<evidence type="ECO:0000313" key="19">
    <source>
        <dbReference type="Proteomes" id="UP001057375"/>
    </source>
</evidence>
<dbReference type="PRINTS" id="PR00851">
    <property type="entry name" value="XRODRMPGMNTB"/>
</dbReference>
<dbReference type="CDD" id="cd18029">
    <property type="entry name" value="DEXHc_XPB"/>
    <property type="match status" value="1"/>
</dbReference>
<dbReference type="EC" id="5.6.2.4" evidence="13"/>
<evidence type="ECO:0000256" key="12">
    <source>
        <dbReference type="ARBA" id="ARBA00034617"/>
    </source>
</evidence>
<evidence type="ECO:0000256" key="6">
    <source>
        <dbReference type="ARBA" id="ARBA00022806"/>
    </source>
</evidence>
<evidence type="ECO:0000259" key="17">
    <source>
        <dbReference type="PROSITE" id="PS51194"/>
    </source>
</evidence>
<feature type="domain" description="Helicase ATP-binding" evidence="16">
    <location>
        <begin position="330"/>
        <end position="497"/>
    </location>
</feature>
<accession>A0ABQ5JWA7</accession>
<keyword evidence="11" id="KW-0539">Nucleus</keyword>
<reference evidence="18" key="1">
    <citation type="submission" date="2022-03" db="EMBL/GenBank/DDBJ databases">
        <title>Draft genome sequence of Aduncisulcus paluster, a free-living microaerophilic Fornicata.</title>
        <authorList>
            <person name="Yuyama I."/>
            <person name="Kume K."/>
            <person name="Tamura T."/>
            <person name="Inagaki Y."/>
            <person name="Hashimoto T."/>
        </authorList>
    </citation>
    <scope>NUCLEOTIDE SEQUENCE</scope>
    <source>
        <strain evidence="18">NY0171</strain>
    </source>
</reference>
<dbReference type="InterPro" id="IPR032830">
    <property type="entry name" value="XPB/Ssl2_N"/>
</dbReference>
<keyword evidence="19" id="KW-1185">Reference proteome</keyword>
<dbReference type="PANTHER" id="PTHR11274:SF0">
    <property type="entry name" value="GENERAL TRANSCRIPTION AND DNA REPAIR FACTOR IIH HELICASE SUBUNIT XPB"/>
    <property type="match status" value="1"/>
</dbReference>
<dbReference type="InterPro" id="IPR050615">
    <property type="entry name" value="ATP-dep_DNA_Helicase"/>
</dbReference>
<evidence type="ECO:0000256" key="15">
    <source>
        <dbReference type="SAM" id="MobiDB-lite"/>
    </source>
</evidence>
<dbReference type="InterPro" id="IPR027417">
    <property type="entry name" value="P-loop_NTPase"/>
</dbReference>
<gene>
    <name evidence="18" type="ORF">ADUPG1_011591</name>
</gene>
<evidence type="ECO:0000259" key="16">
    <source>
        <dbReference type="PROSITE" id="PS51192"/>
    </source>
</evidence>
<evidence type="ECO:0000256" key="10">
    <source>
        <dbReference type="ARBA" id="ARBA00023235"/>
    </source>
</evidence>
<feature type="domain" description="Helicase C-terminal" evidence="17">
    <location>
        <begin position="562"/>
        <end position="726"/>
    </location>
</feature>
<proteinExistence type="inferred from homology"/>
<organism evidence="18 19">
    <name type="scientific">Aduncisulcus paluster</name>
    <dbReference type="NCBI Taxonomy" id="2918883"/>
    <lineage>
        <taxon>Eukaryota</taxon>
        <taxon>Metamonada</taxon>
        <taxon>Carpediemonas-like organisms</taxon>
        <taxon>Aduncisulcus</taxon>
    </lineage>
</organism>
<dbReference type="SMART" id="SM00487">
    <property type="entry name" value="DEXDc"/>
    <property type="match status" value="1"/>
</dbReference>
<dbReference type="PROSITE" id="PS51194">
    <property type="entry name" value="HELICASE_CTER"/>
    <property type="match status" value="1"/>
</dbReference>
<keyword evidence="7" id="KW-0067">ATP-binding</keyword>
<dbReference type="InterPro" id="IPR014001">
    <property type="entry name" value="Helicase_ATP-bd"/>
</dbReference>
<evidence type="ECO:0000256" key="4">
    <source>
        <dbReference type="ARBA" id="ARBA00022763"/>
    </source>
</evidence>
<dbReference type="EMBL" id="BQXS01012112">
    <property type="protein sequence ID" value="GKT19876.1"/>
    <property type="molecule type" value="Genomic_DNA"/>
</dbReference>
<dbReference type="InterPro" id="IPR001161">
    <property type="entry name" value="XPB/Ssl2"/>
</dbReference>
<dbReference type="PROSITE" id="PS51192">
    <property type="entry name" value="HELICASE_ATP_BIND_1"/>
    <property type="match status" value="1"/>
</dbReference>
<keyword evidence="3" id="KW-0547">Nucleotide-binding</keyword>
<dbReference type="GO" id="GO:0004386">
    <property type="term" value="F:helicase activity"/>
    <property type="evidence" value="ECO:0007669"/>
    <property type="project" value="UniProtKB-KW"/>
</dbReference>
<keyword evidence="6 18" id="KW-0347">Helicase</keyword>
<evidence type="ECO:0000256" key="1">
    <source>
        <dbReference type="ARBA" id="ARBA00004123"/>
    </source>
</evidence>
<evidence type="ECO:0000256" key="5">
    <source>
        <dbReference type="ARBA" id="ARBA00022801"/>
    </source>
</evidence>
<protein>
    <recommendedName>
        <fullName evidence="13">DNA 3'-5' helicase</fullName>
        <ecNumber evidence="13">5.6.2.4</ecNumber>
    </recommendedName>
</protein>
<dbReference type="Pfam" id="PF04851">
    <property type="entry name" value="ResIII"/>
    <property type="match status" value="1"/>
</dbReference>
<evidence type="ECO:0000256" key="8">
    <source>
        <dbReference type="ARBA" id="ARBA00023125"/>
    </source>
</evidence>
<comment type="caution">
    <text evidence="18">The sequence shown here is derived from an EMBL/GenBank/DDBJ whole genome shotgun (WGS) entry which is preliminary data.</text>
</comment>
<evidence type="ECO:0000256" key="7">
    <source>
        <dbReference type="ARBA" id="ARBA00022840"/>
    </source>
</evidence>
<dbReference type="InterPro" id="IPR032438">
    <property type="entry name" value="ERCC3_RAD25_C"/>
</dbReference>
<keyword evidence="10" id="KW-0413">Isomerase</keyword>
<feature type="region of interest" description="Disordered" evidence="15">
    <location>
        <begin position="749"/>
        <end position="770"/>
    </location>
</feature>
<comment type="catalytic activity">
    <reaction evidence="14">
        <text>ATP + H2O = ADP + phosphate + H(+)</text>
        <dbReference type="Rhea" id="RHEA:13065"/>
        <dbReference type="ChEBI" id="CHEBI:15377"/>
        <dbReference type="ChEBI" id="CHEBI:15378"/>
        <dbReference type="ChEBI" id="CHEBI:30616"/>
        <dbReference type="ChEBI" id="CHEBI:43474"/>
        <dbReference type="ChEBI" id="CHEBI:456216"/>
        <dbReference type="EC" id="5.6.2.4"/>
    </reaction>
</comment>
<dbReference type="Pfam" id="PF16203">
    <property type="entry name" value="ERCC3_RAD25_C"/>
    <property type="match status" value="1"/>
</dbReference>
<dbReference type="PANTHER" id="PTHR11274">
    <property type="entry name" value="RAD25/XP-B DNA REPAIR HELICASE"/>
    <property type="match status" value="1"/>
</dbReference>
<evidence type="ECO:0000256" key="9">
    <source>
        <dbReference type="ARBA" id="ARBA00023204"/>
    </source>
</evidence>
<dbReference type="InterPro" id="IPR001650">
    <property type="entry name" value="Helicase_C-like"/>
</dbReference>
<evidence type="ECO:0000256" key="11">
    <source>
        <dbReference type="ARBA" id="ARBA00023242"/>
    </source>
</evidence>
<evidence type="ECO:0000313" key="18">
    <source>
        <dbReference type="EMBL" id="GKT19876.1"/>
    </source>
</evidence>
<keyword evidence="5" id="KW-0378">Hydrolase</keyword>
<evidence type="ECO:0000256" key="14">
    <source>
        <dbReference type="ARBA" id="ARBA00048988"/>
    </source>
</evidence>
<dbReference type="Gene3D" id="3.40.50.300">
    <property type="entry name" value="P-loop containing nucleotide triphosphate hydrolases"/>
    <property type="match status" value="2"/>
</dbReference>
<comment type="catalytic activity">
    <reaction evidence="12">
        <text>Couples ATP hydrolysis with the unwinding of duplex DNA by translocating in the 3'-5' direction.</text>
        <dbReference type="EC" id="5.6.2.4"/>
    </reaction>
</comment>
<dbReference type="SUPFAM" id="SSF52540">
    <property type="entry name" value="P-loop containing nucleoside triphosphate hydrolases"/>
    <property type="match status" value="2"/>
</dbReference>
<evidence type="ECO:0000256" key="3">
    <source>
        <dbReference type="ARBA" id="ARBA00022741"/>
    </source>
</evidence>
<keyword evidence="9" id="KW-0234">DNA repair</keyword>
<evidence type="ECO:0000256" key="2">
    <source>
        <dbReference type="ARBA" id="ARBA00006637"/>
    </source>
</evidence>
<dbReference type="NCBIfam" id="TIGR00603">
    <property type="entry name" value="rad25"/>
    <property type="match status" value="1"/>
</dbReference>
<sequence>MSGRPSRSGFRTKRVLSAEIEREDYTYMKLKDNPDEKPLYVLPNGKILLEVFNKHYEEARDFLISISEPVTRPELVHEYILTSQSLFSAASNHIAATTVLEKLERLSKTVLFDDLKDFVLSTMQSFGKVSLVLRQGRLFIESPDKSILKRFKNEEIVEEAMRGTILPPKIHSREITDLDDTDIDLQGVGISKKLQKKRERDLGGVEDHGDEELVDDLKLDEDDVIDSIHRSSFFPSGGASMQLLGEDNPLASIRSSTLSSTSNAPKKIYLIEIDKKKRNSVKRCASELELPLVEEYDFKKDFHQTTVLRDLKLRPTVHIRPYQEKSLSKMFRGGKARSGIIVLPCGAGKTLIGVTAACMLQRPTIVLCTTSMAIEQWKNQFLMWTGISEDVITMFTAAKDSRSSTEEFTLGEIVIATYHLTSRAAGQQSAHTKHIMDLLSKKTFGLMIFDEVHHLAATNYRKITQRINAQCRLGLTATLVREDGRERDLGVIVGPKLYEANWIDLTRQGFIAPVNCAEVVVPMTAKFYKKYLSTVSSRHHYDSFKGTQKSQLVKTMNPNKFLVLQYLINYHEKRGDKILVFFENIFPLTVFAKGLAQNGFKKPLIFGDTDIKERLFILRKFLTDPKFSCVFLSSVGSDSIDLPAANVIIEMDVKSCSRKDETQRLGRILRPKRDHGENKEAYFYVMVSQDTSDQRFAAGRRRYLMDQGYSFTPATHLFDAARQEPGLISLDEDDLLAKIDEDCAKNETTRFGVEQEEDERSEQERREELEEEKFILHGDVDLSDDMLYVEKK</sequence>